<feature type="domain" description="Amidohydrolase-related" evidence="1">
    <location>
        <begin position="97"/>
        <end position="145"/>
    </location>
</feature>
<dbReference type="InterPro" id="IPR006680">
    <property type="entry name" value="Amidohydro-rel"/>
</dbReference>
<reference evidence="2" key="1">
    <citation type="submission" date="2013-12" db="EMBL/GenBank/DDBJ databases">
        <authorList>
            <person name="Omoto C.K."/>
            <person name="Sibley D."/>
            <person name="Venepally P."/>
            <person name="Hadjithomas M."/>
            <person name="Karamycheva S."/>
            <person name="Brunk B."/>
            <person name="Roos D."/>
            <person name="Caler E."/>
            <person name="Lorenzi H."/>
        </authorList>
    </citation>
    <scope>NUCLEOTIDE SEQUENCE</scope>
</reference>
<dbReference type="GeneID" id="22912616"/>
<dbReference type="VEuPathDB" id="CryptoDB:GNI_071710"/>
<dbReference type="EMBL" id="AFNH02000539">
    <property type="protein sequence ID" value="EZG67099.1"/>
    <property type="molecule type" value="Genomic_DNA"/>
</dbReference>
<dbReference type="Proteomes" id="UP000019763">
    <property type="component" value="Unassembled WGS sequence"/>
</dbReference>
<evidence type="ECO:0000313" key="2">
    <source>
        <dbReference type="EMBL" id="EZG67099.1"/>
    </source>
</evidence>
<dbReference type="SUPFAM" id="SSF51338">
    <property type="entry name" value="Composite domain of metallo-dependent hydrolases"/>
    <property type="match status" value="1"/>
</dbReference>
<dbReference type="InterPro" id="IPR051781">
    <property type="entry name" value="Metallo-dep_Hydrolase"/>
</dbReference>
<dbReference type="OrthoDB" id="5595695at2759"/>
<dbReference type="Gene3D" id="2.30.40.10">
    <property type="entry name" value="Urease, subunit C, domain 1"/>
    <property type="match status" value="1"/>
</dbReference>
<organism evidence="2 3">
    <name type="scientific">Gregarina niphandrodes</name>
    <name type="common">Septate eugregarine</name>
    <dbReference type="NCBI Taxonomy" id="110365"/>
    <lineage>
        <taxon>Eukaryota</taxon>
        <taxon>Sar</taxon>
        <taxon>Alveolata</taxon>
        <taxon>Apicomplexa</taxon>
        <taxon>Conoidasida</taxon>
        <taxon>Gregarinasina</taxon>
        <taxon>Eugregarinorida</taxon>
        <taxon>Gregarinidae</taxon>
        <taxon>Gregarina</taxon>
    </lineage>
</organism>
<keyword evidence="3" id="KW-1185">Reference proteome</keyword>
<dbReference type="PANTHER" id="PTHR43135:SF3">
    <property type="entry name" value="ALPHA-D-RIBOSE 1-METHYLPHOSPHONATE 5-TRIPHOSPHATE DIPHOSPHATASE"/>
    <property type="match status" value="1"/>
</dbReference>
<sequence>MNDDEVRQMVENKRISVPTLIMLESVCQMKGIDQERPGFAFANALKTVMCCTMRVTRDSSWHESASGTGVARKLWAVHKGGSSVGDDTLVHYFGRHTTLPAHYFGLKDRGVIKLGYRADLVLIDGNPIDDIKATRSIKKVWVAGQGFVPSTTK</sequence>
<gene>
    <name evidence="2" type="ORF">GNI_071710</name>
</gene>
<comment type="caution">
    <text evidence="2">The sequence shown here is derived from an EMBL/GenBank/DDBJ whole genome shotgun (WGS) entry which is preliminary data.</text>
</comment>
<dbReference type="AlphaFoldDB" id="A0A023B792"/>
<dbReference type="RefSeq" id="XP_011130331.1">
    <property type="nucleotide sequence ID" value="XM_011132029.1"/>
</dbReference>
<proteinExistence type="predicted"/>
<dbReference type="GO" id="GO:0016810">
    <property type="term" value="F:hydrolase activity, acting on carbon-nitrogen (but not peptide) bonds"/>
    <property type="evidence" value="ECO:0007669"/>
    <property type="project" value="InterPro"/>
</dbReference>
<name>A0A023B792_GRENI</name>
<accession>A0A023B792</accession>
<evidence type="ECO:0000313" key="3">
    <source>
        <dbReference type="Proteomes" id="UP000019763"/>
    </source>
</evidence>
<dbReference type="PANTHER" id="PTHR43135">
    <property type="entry name" value="ALPHA-D-RIBOSE 1-METHYLPHOSPHONATE 5-TRIPHOSPHATE DIPHOSPHATASE"/>
    <property type="match status" value="1"/>
</dbReference>
<evidence type="ECO:0000259" key="1">
    <source>
        <dbReference type="Pfam" id="PF01979"/>
    </source>
</evidence>
<dbReference type="InterPro" id="IPR011059">
    <property type="entry name" value="Metal-dep_hydrolase_composite"/>
</dbReference>
<dbReference type="Pfam" id="PF01979">
    <property type="entry name" value="Amidohydro_1"/>
    <property type="match status" value="1"/>
</dbReference>
<protein>
    <submittedName>
        <fullName evidence="2">Amidohydrolase</fullName>
    </submittedName>
</protein>